<evidence type="ECO:0000259" key="4">
    <source>
        <dbReference type="Pfam" id="PF01420"/>
    </source>
</evidence>
<organism evidence="5 6">
    <name type="scientific">Brumimicrobium salinarum</name>
    <dbReference type="NCBI Taxonomy" id="2058658"/>
    <lineage>
        <taxon>Bacteria</taxon>
        <taxon>Pseudomonadati</taxon>
        <taxon>Bacteroidota</taxon>
        <taxon>Flavobacteriia</taxon>
        <taxon>Flavobacteriales</taxon>
        <taxon>Crocinitomicaceae</taxon>
        <taxon>Brumimicrobium</taxon>
    </lineage>
</organism>
<dbReference type="InterPro" id="IPR044946">
    <property type="entry name" value="Restrct_endonuc_typeI_TRD_sf"/>
</dbReference>
<comment type="caution">
    <text evidence="5">The sequence shown here is derived from an EMBL/GenBank/DDBJ whole genome shotgun (WGS) entry which is preliminary data.</text>
</comment>
<dbReference type="Proteomes" id="UP000236654">
    <property type="component" value="Unassembled WGS sequence"/>
</dbReference>
<dbReference type="PANTHER" id="PTHR30408:SF12">
    <property type="entry name" value="TYPE I RESTRICTION ENZYME MJAVIII SPECIFICITY SUBUNIT"/>
    <property type="match status" value="1"/>
</dbReference>
<dbReference type="Pfam" id="PF01420">
    <property type="entry name" value="Methylase_S"/>
    <property type="match status" value="2"/>
</dbReference>
<dbReference type="CDD" id="cd17254">
    <property type="entry name" value="RMtype1_S_FclI-TRD1-CR1_like"/>
    <property type="match status" value="1"/>
</dbReference>
<gene>
    <name evidence="5" type="ORF">CW751_09885</name>
</gene>
<name>A0A2I0R1B8_9FLAO</name>
<evidence type="ECO:0000313" key="6">
    <source>
        <dbReference type="Proteomes" id="UP000236654"/>
    </source>
</evidence>
<dbReference type="Gene3D" id="3.90.220.20">
    <property type="entry name" value="DNA methylase specificity domains"/>
    <property type="match status" value="2"/>
</dbReference>
<keyword evidence="5" id="KW-0378">Hydrolase</keyword>
<protein>
    <submittedName>
        <fullName evidence="5">Restriction endonuclease subunit S</fullName>
    </submittedName>
</protein>
<dbReference type="EMBL" id="PJNI01000010">
    <property type="protein sequence ID" value="PKR80373.1"/>
    <property type="molecule type" value="Genomic_DNA"/>
</dbReference>
<dbReference type="AlphaFoldDB" id="A0A2I0R1B8"/>
<dbReference type="OrthoDB" id="9816225at2"/>
<dbReference type="GO" id="GO:0009307">
    <property type="term" value="P:DNA restriction-modification system"/>
    <property type="evidence" value="ECO:0007669"/>
    <property type="project" value="UniProtKB-KW"/>
</dbReference>
<proteinExistence type="inferred from homology"/>
<feature type="domain" description="Type I restriction modification DNA specificity" evidence="4">
    <location>
        <begin position="2"/>
        <end position="156"/>
    </location>
</feature>
<accession>A0A2I0R1B8</accession>
<comment type="similarity">
    <text evidence="1">Belongs to the type-I restriction system S methylase family.</text>
</comment>
<keyword evidence="6" id="KW-1185">Reference proteome</keyword>
<dbReference type="GO" id="GO:0003677">
    <property type="term" value="F:DNA binding"/>
    <property type="evidence" value="ECO:0007669"/>
    <property type="project" value="UniProtKB-KW"/>
</dbReference>
<dbReference type="InterPro" id="IPR052021">
    <property type="entry name" value="Type-I_RS_S_subunit"/>
</dbReference>
<evidence type="ECO:0000313" key="5">
    <source>
        <dbReference type="EMBL" id="PKR80373.1"/>
    </source>
</evidence>
<reference evidence="5 6" key="1">
    <citation type="submission" date="2017-12" db="EMBL/GenBank/DDBJ databases">
        <title>The draft genome sequence of Brumimicrobium saltpan LHR20.</title>
        <authorList>
            <person name="Do Z.-J."/>
            <person name="Luo H.-R."/>
        </authorList>
    </citation>
    <scope>NUCLEOTIDE SEQUENCE [LARGE SCALE GENOMIC DNA]</scope>
    <source>
        <strain evidence="5 6">LHR20</strain>
    </source>
</reference>
<dbReference type="InterPro" id="IPR000055">
    <property type="entry name" value="Restrct_endonuc_typeI_TRD"/>
</dbReference>
<evidence type="ECO:0000256" key="2">
    <source>
        <dbReference type="ARBA" id="ARBA00022747"/>
    </source>
</evidence>
<keyword evidence="5" id="KW-0540">Nuclease</keyword>
<keyword evidence="2" id="KW-0680">Restriction system</keyword>
<sequence>MDWKLIKLGDAATFINGFAFKPKDWSTEGKEIIRIANLTGSNSNFNYFKGSINEKYLVKKGDLLISWSATLGVFEWEHETEGWLNQHIFKVVFDKIEYDKGFFKYQIESVLHELERAVHGSTMKHITKKRFDAVEIPLPPLKTQQKIVEILDAAAALRDHTKMLLEEYDLLAQSIFLDMFGDPTEGETVVLKESLKILGGYAFKSKDFVESGVPLIKIGSVNKGYFDLESFSFLPENYLLKYKKWVIKPMDMLISLTGTVGKQDYGNIELVTFDYDKYLLNQRVAKLEVNDQYNNTFFFHMFLQKK</sequence>
<evidence type="ECO:0000256" key="3">
    <source>
        <dbReference type="ARBA" id="ARBA00023125"/>
    </source>
</evidence>
<dbReference type="PANTHER" id="PTHR30408">
    <property type="entry name" value="TYPE-1 RESTRICTION ENZYME ECOKI SPECIFICITY PROTEIN"/>
    <property type="match status" value="1"/>
</dbReference>
<dbReference type="SUPFAM" id="SSF116734">
    <property type="entry name" value="DNA methylase specificity domain"/>
    <property type="match status" value="2"/>
</dbReference>
<evidence type="ECO:0000256" key="1">
    <source>
        <dbReference type="ARBA" id="ARBA00010923"/>
    </source>
</evidence>
<dbReference type="GO" id="GO:0004519">
    <property type="term" value="F:endonuclease activity"/>
    <property type="evidence" value="ECO:0007669"/>
    <property type="project" value="UniProtKB-KW"/>
</dbReference>
<feature type="domain" description="Type I restriction modification DNA specificity" evidence="4">
    <location>
        <begin position="187"/>
        <end position="304"/>
    </location>
</feature>
<keyword evidence="5" id="KW-0255">Endonuclease</keyword>
<keyword evidence="3" id="KW-0238">DNA-binding</keyword>
<dbReference type="RefSeq" id="WP_101334845.1">
    <property type="nucleotide sequence ID" value="NZ_PJNI01000010.1"/>
</dbReference>